<name>A0A1J3FVW7_NOCCA</name>
<keyword evidence="2" id="KW-0067">ATP-binding</keyword>
<dbReference type="Pfam" id="PF00012">
    <property type="entry name" value="HSP70"/>
    <property type="match status" value="1"/>
</dbReference>
<keyword evidence="1" id="KW-0547">Nucleotide-binding</keyword>
<dbReference type="InterPro" id="IPR043129">
    <property type="entry name" value="ATPase_NBD"/>
</dbReference>
<dbReference type="InterPro" id="IPR013126">
    <property type="entry name" value="Hsp_70_fam"/>
</dbReference>
<evidence type="ECO:0000256" key="3">
    <source>
        <dbReference type="ARBA" id="ARBA00023186"/>
    </source>
</evidence>
<keyword evidence="3" id="KW-0143">Chaperone</keyword>
<accession>A0A1J3FVW7</accession>
<dbReference type="Gene3D" id="3.90.640.10">
    <property type="entry name" value="Actin, Chain A, domain 4"/>
    <property type="match status" value="1"/>
</dbReference>
<dbReference type="PROSITE" id="PS01036">
    <property type="entry name" value="HSP70_3"/>
    <property type="match status" value="1"/>
</dbReference>
<dbReference type="PRINTS" id="PR00301">
    <property type="entry name" value="HEATSHOCK70"/>
</dbReference>
<evidence type="ECO:0000256" key="2">
    <source>
        <dbReference type="ARBA" id="ARBA00022840"/>
    </source>
</evidence>
<evidence type="ECO:0000256" key="1">
    <source>
        <dbReference type="ARBA" id="ARBA00022741"/>
    </source>
</evidence>
<dbReference type="InterPro" id="IPR018181">
    <property type="entry name" value="Heat_shock_70_CS"/>
</dbReference>
<organism evidence="4">
    <name type="scientific">Noccaea caerulescens</name>
    <name type="common">Alpine penny-cress</name>
    <name type="synonym">Thlaspi caerulescens</name>
    <dbReference type="NCBI Taxonomy" id="107243"/>
    <lineage>
        <taxon>Eukaryota</taxon>
        <taxon>Viridiplantae</taxon>
        <taxon>Streptophyta</taxon>
        <taxon>Embryophyta</taxon>
        <taxon>Tracheophyta</taxon>
        <taxon>Spermatophyta</taxon>
        <taxon>Magnoliopsida</taxon>
        <taxon>eudicotyledons</taxon>
        <taxon>Gunneridae</taxon>
        <taxon>Pentapetalae</taxon>
        <taxon>rosids</taxon>
        <taxon>malvids</taxon>
        <taxon>Brassicales</taxon>
        <taxon>Brassicaceae</taxon>
        <taxon>Coluteocarpeae</taxon>
        <taxon>Noccaea</taxon>
    </lineage>
</organism>
<dbReference type="FunFam" id="3.90.640.10:FF:000002">
    <property type="entry name" value="Heat shock 70 kDa"/>
    <property type="match status" value="1"/>
</dbReference>
<reference evidence="4" key="1">
    <citation type="submission" date="2016-07" db="EMBL/GenBank/DDBJ databases">
        <title>De novo transcriptome assembly of four accessions of the metal hyperaccumulator plant Noccaea caerulescens.</title>
        <authorList>
            <person name="Blande D."/>
            <person name="Halimaa P."/>
            <person name="Tervahauta A.I."/>
            <person name="Aarts M.G."/>
            <person name="Karenlampi S.O."/>
        </authorList>
    </citation>
    <scope>NUCLEOTIDE SEQUENCE</scope>
</reference>
<dbReference type="GO" id="GO:0140662">
    <property type="term" value="F:ATP-dependent protein folding chaperone"/>
    <property type="evidence" value="ECO:0007669"/>
    <property type="project" value="InterPro"/>
</dbReference>
<dbReference type="GO" id="GO:0005524">
    <property type="term" value="F:ATP binding"/>
    <property type="evidence" value="ECO:0007669"/>
    <property type="project" value="UniProtKB-KW"/>
</dbReference>
<dbReference type="Gene3D" id="3.30.420.40">
    <property type="match status" value="1"/>
</dbReference>
<dbReference type="EMBL" id="GEVK01004637">
    <property type="protein sequence ID" value="JAU48195.1"/>
    <property type="molecule type" value="Transcribed_RNA"/>
</dbReference>
<protein>
    <submittedName>
        <fullName evidence="4">Putative mediator of RNA polymerase II transcription subunit 37b</fullName>
    </submittedName>
</protein>
<dbReference type="AlphaFoldDB" id="A0A1J3FVW7"/>
<dbReference type="SUPFAM" id="SSF53067">
    <property type="entry name" value="Actin-like ATPase domain"/>
    <property type="match status" value="1"/>
</dbReference>
<evidence type="ECO:0000313" key="4">
    <source>
        <dbReference type="EMBL" id="JAU48195.1"/>
    </source>
</evidence>
<gene>
    <name evidence="4" type="ORF">LC_TR14574_c0_g1_i1_g.49700</name>
</gene>
<sequence>MDYFVKLIKKKYTRYISKDHNALGKLRRECERAKRALSNQHQARVEIESLFDGVDFTEPLTKARFEELNMDLFKRRMEPMKKGLKDAGLKKSDIDEIVLVGGITRIPKVQELLKDFFDGKELNKGTNPDEAVAYGGEETQSVHDLPGSANNCDHQCL</sequence>
<dbReference type="PANTHER" id="PTHR19375">
    <property type="entry name" value="HEAT SHOCK PROTEIN 70KDA"/>
    <property type="match status" value="1"/>
</dbReference>
<proteinExistence type="predicted"/>